<organism evidence="13 14">
    <name type="scientific">Rhizopus stolonifer</name>
    <name type="common">Rhizopus nigricans</name>
    <dbReference type="NCBI Taxonomy" id="4846"/>
    <lineage>
        <taxon>Eukaryota</taxon>
        <taxon>Fungi</taxon>
        <taxon>Fungi incertae sedis</taxon>
        <taxon>Mucoromycota</taxon>
        <taxon>Mucoromycotina</taxon>
        <taxon>Mucoromycetes</taxon>
        <taxon>Mucorales</taxon>
        <taxon>Mucorineae</taxon>
        <taxon>Rhizopodaceae</taxon>
        <taxon>Rhizopus</taxon>
    </lineage>
</organism>
<dbReference type="EC" id="2.3.2.27" evidence="10"/>
<dbReference type="UniPathway" id="UPA00143"/>
<evidence type="ECO:0000256" key="2">
    <source>
        <dbReference type="ARBA" id="ARBA00004906"/>
    </source>
</evidence>
<dbReference type="SMART" id="SM00396">
    <property type="entry name" value="ZnF_UBR1"/>
    <property type="match status" value="1"/>
</dbReference>
<dbReference type="InterPro" id="IPR014719">
    <property type="entry name" value="Ribosomal_bL12_C/ClpS-like"/>
</dbReference>
<dbReference type="Gene3D" id="3.30.1390.10">
    <property type="match status" value="1"/>
</dbReference>
<evidence type="ECO:0000259" key="12">
    <source>
        <dbReference type="PROSITE" id="PS51157"/>
    </source>
</evidence>
<dbReference type="SUPFAM" id="SSF54736">
    <property type="entry name" value="ClpS-like"/>
    <property type="match status" value="1"/>
</dbReference>
<reference evidence="13 14" key="1">
    <citation type="journal article" date="2018" name="G3 (Bethesda)">
        <title>Phylogenetic and Phylogenomic Definition of Rhizopus Species.</title>
        <authorList>
            <person name="Gryganskyi A.P."/>
            <person name="Golan J."/>
            <person name="Dolatabadi S."/>
            <person name="Mondo S."/>
            <person name="Robb S."/>
            <person name="Idnurm A."/>
            <person name="Muszewska A."/>
            <person name="Steczkiewicz K."/>
            <person name="Masonjones S."/>
            <person name="Liao H.L."/>
            <person name="Gajdeczka M.T."/>
            <person name="Anike F."/>
            <person name="Vuek A."/>
            <person name="Anishchenko I.M."/>
            <person name="Voigt K."/>
            <person name="de Hoog G.S."/>
            <person name="Smith M.E."/>
            <person name="Heitman J."/>
            <person name="Vilgalys R."/>
            <person name="Stajich J.E."/>
        </authorList>
    </citation>
    <scope>NUCLEOTIDE SEQUENCE [LARGE SCALE GENOMIC DNA]</scope>
    <source>
        <strain evidence="13 14">LSU 92-RS-03</strain>
    </source>
</reference>
<evidence type="ECO:0000256" key="6">
    <source>
        <dbReference type="ARBA" id="ARBA00022786"/>
    </source>
</evidence>
<feature type="compositionally biased region" description="Low complexity" evidence="11">
    <location>
        <begin position="505"/>
        <end position="514"/>
    </location>
</feature>
<dbReference type="GO" id="GO:0008270">
    <property type="term" value="F:zinc ion binding"/>
    <property type="evidence" value="ECO:0007669"/>
    <property type="project" value="UniProtKB-UniRule"/>
</dbReference>
<comment type="similarity">
    <text evidence="8 10">Belongs to the E3 ubiquitin-protein ligase UBR1-like family.</text>
</comment>
<feature type="compositionally biased region" description="Polar residues" evidence="11">
    <location>
        <begin position="481"/>
        <end position="495"/>
    </location>
</feature>
<dbReference type="PANTHER" id="PTHR21497:SF24">
    <property type="entry name" value="E3 UBIQUITIN-PROTEIN LIGASE UBR1"/>
    <property type="match status" value="1"/>
</dbReference>
<dbReference type="InterPro" id="IPR039164">
    <property type="entry name" value="UBR1-like"/>
</dbReference>
<comment type="catalytic activity">
    <reaction evidence="1 10">
        <text>S-ubiquitinyl-[E2 ubiquitin-conjugating enzyme]-L-cysteine + [acceptor protein]-L-lysine = [E2 ubiquitin-conjugating enzyme]-L-cysteine + N(6)-ubiquitinyl-[acceptor protein]-L-lysine.</text>
        <dbReference type="EC" id="2.3.2.27"/>
    </reaction>
</comment>
<dbReference type="GO" id="GO:0000151">
    <property type="term" value="C:ubiquitin ligase complex"/>
    <property type="evidence" value="ECO:0007669"/>
    <property type="project" value="TreeGrafter"/>
</dbReference>
<keyword evidence="4 10" id="KW-0479">Metal-binding</keyword>
<dbReference type="Pfam" id="PF02207">
    <property type="entry name" value="zf-UBR"/>
    <property type="match status" value="1"/>
</dbReference>
<evidence type="ECO:0000256" key="9">
    <source>
        <dbReference type="PROSITE-ProRule" id="PRU00508"/>
    </source>
</evidence>
<dbReference type="GO" id="GO:0016567">
    <property type="term" value="P:protein ubiquitination"/>
    <property type="evidence" value="ECO:0007669"/>
    <property type="project" value="UniProtKB-UniRule"/>
</dbReference>
<dbReference type="InterPro" id="IPR042065">
    <property type="entry name" value="E3_ELL-like"/>
</dbReference>
<dbReference type="InterPro" id="IPR055194">
    <property type="entry name" value="UBR1-like_WH"/>
</dbReference>
<evidence type="ECO:0000256" key="3">
    <source>
        <dbReference type="ARBA" id="ARBA00022679"/>
    </source>
</evidence>
<dbReference type="Pfam" id="PF18995">
    <property type="entry name" value="PRT6_C"/>
    <property type="match status" value="1"/>
</dbReference>
<dbReference type="OrthoDB" id="26387at2759"/>
<dbReference type="Pfam" id="PF22960">
    <property type="entry name" value="WHD_UBR1"/>
    <property type="match status" value="1"/>
</dbReference>
<keyword evidence="6 10" id="KW-0833">Ubl conjugation pathway</keyword>
<dbReference type="GO" id="GO:0005737">
    <property type="term" value="C:cytoplasm"/>
    <property type="evidence" value="ECO:0007669"/>
    <property type="project" value="TreeGrafter"/>
</dbReference>
<dbReference type="PROSITE" id="PS51157">
    <property type="entry name" value="ZF_UBR"/>
    <property type="match status" value="1"/>
</dbReference>
<keyword evidence="14" id="KW-1185">Reference proteome</keyword>
<dbReference type="GO" id="GO:0061630">
    <property type="term" value="F:ubiquitin protein ligase activity"/>
    <property type="evidence" value="ECO:0007669"/>
    <property type="project" value="UniProtKB-UniRule"/>
</dbReference>
<keyword evidence="5 10" id="KW-0863">Zinc-finger</keyword>
<dbReference type="Proteomes" id="UP000253551">
    <property type="component" value="Unassembled WGS sequence"/>
</dbReference>
<dbReference type="SUPFAM" id="SSF46785">
    <property type="entry name" value="Winged helix' DNA-binding domain"/>
    <property type="match status" value="1"/>
</dbReference>
<feature type="region of interest" description="Disordered" evidence="11">
    <location>
        <begin position="478"/>
        <end position="514"/>
    </location>
</feature>
<evidence type="ECO:0000256" key="8">
    <source>
        <dbReference type="ARBA" id="ARBA00046341"/>
    </source>
</evidence>
<dbReference type="InterPro" id="IPR036390">
    <property type="entry name" value="WH_DNA-bd_sf"/>
</dbReference>
<name>A0A367KSX7_RHIST</name>
<accession>A0A367KSX7</accession>
<dbReference type="EMBL" id="PJQM01000440">
    <property type="protein sequence ID" value="RCI05240.1"/>
    <property type="molecule type" value="Genomic_DNA"/>
</dbReference>
<dbReference type="CDD" id="cd19673">
    <property type="entry name" value="UBR-box_UBR3"/>
    <property type="match status" value="1"/>
</dbReference>
<dbReference type="InterPro" id="IPR003769">
    <property type="entry name" value="ClpS_core"/>
</dbReference>
<dbReference type="CDD" id="cd16482">
    <property type="entry name" value="RING-H2_UBR1-like"/>
    <property type="match status" value="1"/>
</dbReference>
<evidence type="ECO:0000256" key="4">
    <source>
        <dbReference type="ARBA" id="ARBA00022723"/>
    </source>
</evidence>
<evidence type="ECO:0000313" key="13">
    <source>
        <dbReference type="EMBL" id="RCI05240.1"/>
    </source>
</evidence>
<dbReference type="InterPro" id="IPR003126">
    <property type="entry name" value="Znf_UBR"/>
</dbReference>
<keyword evidence="7 10" id="KW-0862">Zinc</keyword>
<dbReference type="Gene3D" id="1.10.10.2670">
    <property type="entry name" value="E3 ubiquitin-protein ligase"/>
    <property type="match status" value="1"/>
</dbReference>
<dbReference type="Gene3D" id="2.10.110.30">
    <property type="match status" value="1"/>
</dbReference>
<comment type="function">
    <text evidence="10">Ubiquitin ligase protein which is a component of the N-end rule pathway. Recognizes and binds to proteins bearing specific N-terminal residues that are destabilizing according to the N-end rule, leading to their ubiquitination and subsequent degradation.</text>
</comment>
<dbReference type="STRING" id="4846.A0A367KSX7"/>
<evidence type="ECO:0000256" key="5">
    <source>
        <dbReference type="ARBA" id="ARBA00022771"/>
    </source>
</evidence>
<gene>
    <name evidence="13" type="ORF">CU098_009363</name>
</gene>
<proteinExistence type="inferred from homology"/>
<dbReference type="Pfam" id="PF02617">
    <property type="entry name" value="ClpS"/>
    <property type="match status" value="1"/>
</dbReference>
<dbReference type="FunFam" id="2.10.110.30:FF:000001">
    <property type="entry name" value="E3 ubiquitin-protein ligase UBR2 isoform 1"/>
    <property type="match status" value="1"/>
</dbReference>
<dbReference type="InterPro" id="IPR044046">
    <property type="entry name" value="E3_ligase_UBR-like_C"/>
</dbReference>
<evidence type="ECO:0000256" key="11">
    <source>
        <dbReference type="SAM" id="MobiDB-lite"/>
    </source>
</evidence>
<feature type="zinc finger region" description="UBR-type" evidence="9">
    <location>
        <begin position="105"/>
        <end position="176"/>
    </location>
</feature>
<dbReference type="GO" id="GO:0071596">
    <property type="term" value="P:ubiquitin-dependent protein catabolic process via the N-end rule pathway"/>
    <property type="evidence" value="ECO:0007669"/>
    <property type="project" value="UniProtKB-UniRule"/>
</dbReference>
<comment type="pathway">
    <text evidence="2 10">Protein modification; protein ubiquitination.</text>
</comment>
<comment type="caution">
    <text evidence="13">The sequence shown here is derived from an EMBL/GenBank/DDBJ whole genome shotgun (WGS) entry which is preliminary data.</text>
</comment>
<feature type="domain" description="UBR-type" evidence="12">
    <location>
        <begin position="105"/>
        <end position="176"/>
    </location>
</feature>
<evidence type="ECO:0000256" key="7">
    <source>
        <dbReference type="ARBA" id="ARBA00022833"/>
    </source>
</evidence>
<keyword evidence="3 10" id="KW-0808">Transferase</keyword>
<evidence type="ECO:0000256" key="10">
    <source>
        <dbReference type="RuleBase" id="RU366018"/>
    </source>
</evidence>
<evidence type="ECO:0000313" key="14">
    <source>
        <dbReference type="Proteomes" id="UP000253551"/>
    </source>
</evidence>
<evidence type="ECO:0000256" key="1">
    <source>
        <dbReference type="ARBA" id="ARBA00000900"/>
    </source>
</evidence>
<protein>
    <recommendedName>
        <fullName evidence="10">E3 ubiquitin-protein ligase</fullName>
        <ecNumber evidence="10">2.3.2.27</ecNumber>
    </recommendedName>
</protein>
<dbReference type="PANTHER" id="PTHR21497">
    <property type="entry name" value="UBIQUITIN LIGASE E3 ALPHA-RELATED"/>
    <property type="match status" value="1"/>
</dbReference>
<sequence>MSTNESKLPHTTTPLNATQLKTFLTNAPLTYKQSKEKEILTRCYQSLWGDNSQWMQAYFFSEGLSDGDSLPFLLEKYNLLGSKRQDSEEEDTMEDISEEHNQRGKQCGHLFKRGESVYHCRSCGFDDTCVMCSKCFHATDHDGHDVKIWIGRGAGCCDCGDPEAWKVPLHCKIHSIDTSSSEIPNEPTQLNTLSSLPASLLDSVRETISVVVDYVLETFAASPEDVMSIGTVESIEKDCIDSHQALELPVDLKNQVYTCVLWNDEKHSFDSVIAILQNAINCGADEAETAAHAVNTYGRHAVKESKDIQSLIVSANTINSIGLSVTITTIQKLAREEIAGLLLNWLNELVSGRYKFFSSIDGGNCIIRDIVCEVLSTDWTLLPDLARLSTRHRRAKMPVDIDDAFDLEDEGVMEDEMMEGEEDMLMFDPEDNLMQTGFLLDDVILEDDDEEEDIALNSEEERIFEVQHNNFIELLSRSADRTQPVSPSQPQQEINMESLKRRRSSSSSEPRTSKTQKLRDILDVDWSLESWLDYTEKLELDEKQIASNLGIRASPSGNNSMNIREIITTEFRRKLRLDYLLQFDLRLWKTARMNIKDLLISTFISNFQYRPVLGTRFARNYPELVDAFFFKDREPENSVSTLSVQLLTVPTVASILVKEYKFFGMVCSILANFFLTDNIHMILPEDYSQAQVDSSFRAIGRHRYAYTIYDLRYVMNAEQVKLEITKSPLHLRHFIDMLYQFQAMDPLKRQTDEHVAYESQTWVNAFNVTLQIAKLCRQYAACYDASQSEVTIAESSHNLCRTISRVLKAIYDWNPHPSPDTFEQSAEQSLEQRTRTIIKGMSQQDYVIHISRHAGMFNIVNYDVTTEPVSFHHPFHWLLSELFENVSLLNEDLLKQNGWSYGLKNMVNSALKHIGTGSFLELLEYPIRTLVILSQIICGVWVRNGYGIRNQTHTYKDINVRENTLDRDIYLLQVGFLVCDSDYLLMTLIDRFQLNDWFVGNPDKEHSVYDTSQKIFMVEELLNLLIINATEHGFASGTTTEQRIRRAIIQYLGLTRLSYSELLKLIPESLNEHESFESELNKVANFRAPDGLNDKGMYEIKPECLDEVDPYFWHYTRNKREEAHAVLRQRYNQLHPEAKLNDDEEFLIQPRIQNLQNGPFKHLTNFLHSTIFTQMLTFGLWNSVMAKSGKSEVVLDELLYLGMLAVTDTNNALGDQAIKEGDPRPSFYEKAVNDLYLIPLAENEVDCNLLDVLLRCLDSSHVSHAHKRLRFILDKIEQNANERAKETIRKWKEERERHIQPQDQTSVPNNGLSEYQQKKAAAKARQAAIMSQFAMAQSKFMEQHADLYTNEEDEDPKEFPEEVIDDPISSGNDYEIVRKCHFPTDNCIVCQESFDGTKLHGMLGLIQKSNIQRLSPVTKDVWTDILETGSHLDNPWASSNEEKKEKNSSFSGFPATNHLTGVDISSCGHLMHAECFETYQNSVELQNRGAIHIFEQASSSTKGRFLCPFCKALGNVLVPIVWKGKKETYPGIMAPETPYEKMSEALVRFRQDFKKKEISPATADQDITNLTQCDEEELKAQYLKLTKIIHTALFGEEKEFDINLGDPLSLLYDMYAYTIGNFEIAQRGAENTRARDLTVEHTGTFIDDISKTSQTLLKILSMTNNLLPRLKGTSWVLEDKHSRLNQLLPEGHENEKPLLMDDPFKILVHLDFSAVVYHGIQVHHLMRTLYLAELAKNVIGIAQSIYNDEKVFKDNRLNNLLNNLCEMQCNEKEVAGVEWFVGHVLDSVKFSHRHAVFEKLNARGFTVLLRLFTLPFLRKSLLLMVTHHGFIPQSPSSTEDLQETIADEYDGLLDILKLPTFDSTFDLTAFEQKLLGGWCEDYTSKNLQQIPMNLPTKYRLANLPYRLDNLLDESSKRICRKCNNVPEHAAICLICGSFVCARSFCCTEAGKGECNNHMESCGGEVGLYMMIKDCFLLLVHDNGGSIMNAPYLDSHGEADVFFKRGAPQYLNAKRYEQIRQMWLTHSIPSFIRRRMEASQTSTNWEAF</sequence>